<keyword evidence="2" id="KW-1185">Reference proteome</keyword>
<dbReference type="RefSeq" id="XP_056038919.1">
    <property type="nucleotide sequence ID" value="XM_056183031.1"/>
</dbReference>
<evidence type="ECO:0000313" key="2">
    <source>
        <dbReference type="Proteomes" id="UP001212411"/>
    </source>
</evidence>
<dbReference type="KEGG" id="som:SOMG_04244"/>
<evidence type="ECO:0000313" key="1">
    <source>
        <dbReference type="EMBL" id="WBW74676.1"/>
    </source>
</evidence>
<gene>
    <name evidence="1" type="ORF">SOMG_04244</name>
</gene>
<protein>
    <submittedName>
        <fullName evidence="1">Uncharacterized protein</fullName>
    </submittedName>
</protein>
<reference evidence="1 2" key="1">
    <citation type="journal article" date="2023" name="G3 (Bethesda)">
        <title>A high-quality reference genome for the fission yeast Schizosaccharomyces osmophilus.</title>
        <authorList>
            <person name="Jia G.S."/>
            <person name="Zhang W.C."/>
            <person name="Liang Y."/>
            <person name="Liu X.H."/>
            <person name="Rhind N."/>
            <person name="Pidoux A."/>
            <person name="Brysch-Herzberg M."/>
            <person name="Du L.L."/>
        </authorList>
    </citation>
    <scope>NUCLEOTIDE SEQUENCE [LARGE SCALE GENOMIC DNA]</scope>
    <source>
        <strain evidence="1 2">CBS 15793</strain>
    </source>
</reference>
<dbReference type="Proteomes" id="UP001212411">
    <property type="component" value="Chromosome 3"/>
</dbReference>
<dbReference type="EMBL" id="CP115613">
    <property type="protein sequence ID" value="WBW74676.1"/>
    <property type="molecule type" value="Genomic_DNA"/>
</dbReference>
<name>A0AAE9WGM8_9SCHI</name>
<dbReference type="AlphaFoldDB" id="A0AAE9WGM8"/>
<dbReference type="GeneID" id="80877720"/>
<proteinExistence type="predicted"/>
<accession>A0AAE9WGM8</accession>
<sequence>MEMFNKLLIINRINVKQAAITLNSEIVKFLTDIGYSTAFYLFFNSCRLQKRICNSSSEVLQLGTSLPLSLTTLNQEKKTE</sequence>
<organism evidence="1 2">
    <name type="scientific">Schizosaccharomyces osmophilus</name>
    <dbReference type="NCBI Taxonomy" id="2545709"/>
    <lineage>
        <taxon>Eukaryota</taxon>
        <taxon>Fungi</taxon>
        <taxon>Dikarya</taxon>
        <taxon>Ascomycota</taxon>
        <taxon>Taphrinomycotina</taxon>
        <taxon>Schizosaccharomycetes</taxon>
        <taxon>Schizosaccharomycetales</taxon>
        <taxon>Schizosaccharomycetaceae</taxon>
        <taxon>Schizosaccharomyces</taxon>
    </lineage>
</organism>